<dbReference type="PANTHER" id="PTHR33050">
    <property type="entry name" value="REVERSE TRANSCRIPTASE DOMAIN-CONTAINING PROTEIN"/>
    <property type="match status" value="1"/>
</dbReference>
<dbReference type="InterPro" id="IPR043502">
    <property type="entry name" value="DNA/RNA_pol_sf"/>
</dbReference>
<dbReference type="CDD" id="cd09275">
    <property type="entry name" value="RNase_HI_RT_DIRS1"/>
    <property type="match status" value="1"/>
</dbReference>
<evidence type="ECO:0000313" key="2">
    <source>
        <dbReference type="Proteomes" id="UP001190700"/>
    </source>
</evidence>
<keyword evidence="2" id="KW-1185">Reference proteome</keyword>
<dbReference type="EMBL" id="LGRX02016036">
    <property type="protein sequence ID" value="KAK3262658.1"/>
    <property type="molecule type" value="Genomic_DNA"/>
</dbReference>
<evidence type="ECO:0008006" key="3">
    <source>
        <dbReference type="Google" id="ProtNLM"/>
    </source>
</evidence>
<dbReference type="SUPFAM" id="SSF56672">
    <property type="entry name" value="DNA/RNA polymerases"/>
    <property type="match status" value="1"/>
</dbReference>
<dbReference type="AlphaFoldDB" id="A0AAE0FMS9"/>
<dbReference type="Proteomes" id="UP001190700">
    <property type="component" value="Unassembled WGS sequence"/>
</dbReference>
<name>A0AAE0FMS9_9CHLO</name>
<protein>
    <recommendedName>
        <fullName evidence="3">Reverse transcriptase domain-containing protein</fullName>
    </recommendedName>
</protein>
<reference evidence="1 2" key="1">
    <citation type="journal article" date="2015" name="Genome Biol. Evol.">
        <title>Comparative Genomics of a Bacterivorous Green Alga Reveals Evolutionary Causalities and Consequences of Phago-Mixotrophic Mode of Nutrition.</title>
        <authorList>
            <person name="Burns J.A."/>
            <person name="Paasch A."/>
            <person name="Narechania A."/>
            <person name="Kim E."/>
        </authorList>
    </citation>
    <scope>NUCLEOTIDE SEQUENCE [LARGE SCALE GENOMIC DNA]</scope>
    <source>
        <strain evidence="1 2">PLY_AMNH</strain>
    </source>
</reference>
<dbReference type="PANTHER" id="PTHR33050:SF7">
    <property type="entry name" value="RIBONUCLEASE H"/>
    <property type="match status" value="1"/>
</dbReference>
<proteinExistence type="predicted"/>
<evidence type="ECO:0000313" key="1">
    <source>
        <dbReference type="EMBL" id="KAK3262658.1"/>
    </source>
</evidence>
<dbReference type="Gene3D" id="3.30.70.270">
    <property type="match status" value="1"/>
</dbReference>
<dbReference type="InterPro" id="IPR043128">
    <property type="entry name" value="Rev_trsase/Diguanyl_cyclase"/>
</dbReference>
<sequence>MPDSYERELVQHWPPRERAVPVLDEEEDVEFIERTSRYGSSTRDTMEMVGDACDTDQVSPGVTGDLDPVSSSPLSPLNGRDCEQTLTGFQERGPLPDWNFPHVYSAEGEFLNPCEVLGESVWSKPEFNMRSEVFGELLSSWQDRWSGIDLSAHGVSLAALNEFKSATEAIGAAVPVVTERAHRWAMVFQDDPCVDALVRSVSVGAGWKFDLDAVCMTGKNYVREGFEHKVDALHSEELKHRRVVPILESCAGATHGVGVVDKDHSNFEKVRVVHNYSEGDDMSVNSATEIPEQKWRSVTDALAFLRPKYFMIKVDVKSVYRHLPIALQYLKFHTYRWNGVVADLRFPFGHRAVPGKFHEVTTALVRFMRGHGFSATVGFLDDFWCVCETEAQAQQALLLLQDVLEFLGLDVAWDKCATPGQDEVFLGVRLCTNGDGEGTVSASMPPAKCERLRQTALKLATEGWCARKDLERFMGQLAFASRLVRGLSLLRVKDKWLKISGGAKFDFRFVADCLALYNGQQVVLSRRVVKPSHFSVDASTGTGMGGFLDGKYFVVSWLDLMAMPQEVFYPFRDRASSQINYLELFSVFWALSLWGEDLRGLTVVLITNNTPTKGMLEKWRCTPDFRKLLRRIFQQCVAFDVRLIVEWVPSKVNQFADALSRKEMSLFFELHREWKTSCIWRKDRHDWMLFAEVFARLDKRFGPFSVDACCDAFGANKQTLNVGTSACFVIPVWPSADFYKFIVARPGVFFPVERFEAETDLFSAFDCFGSNRQFYGPTRSRNEGFGGRHGPLHCECGGLQHPLLLRDGRKANITAKKQNCFSKSSVMTKGSVKFTGKEQMEVATSFSKTKQFSERQHKVLFQTLMSTMK</sequence>
<comment type="caution">
    <text evidence="1">The sequence shown here is derived from an EMBL/GenBank/DDBJ whole genome shotgun (WGS) entry which is preliminary data.</text>
</comment>
<organism evidence="1 2">
    <name type="scientific">Cymbomonas tetramitiformis</name>
    <dbReference type="NCBI Taxonomy" id="36881"/>
    <lineage>
        <taxon>Eukaryota</taxon>
        <taxon>Viridiplantae</taxon>
        <taxon>Chlorophyta</taxon>
        <taxon>Pyramimonadophyceae</taxon>
        <taxon>Pyramimonadales</taxon>
        <taxon>Pyramimonadaceae</taxon>
        <taxon>Cymbomonas</taxon>
    </lineage>
</organism>
<gene>
    <name evidence="1" type="ORF">CYMTET_28497</name>
</gene>
<dbReference type="Gene3D" id="3.10.10.10">
    <property type="entry name" value="HIV Type 1 Reverse Transcriptase, subunit A, domain 1"/>
    <property type="match status" value="1"/>
</dbReference>
<accession>A0AAE0FMS9</accession>
<dbReference type="InterPro" id="IPR052055">
    <property type="entry name" value="Hepadnavirus_pol/RT"/>
</dbReference>